<keyword evidence="3" id="KW-1185">Reference proteome</keyword>
<dbReference type="InterPro" id="IPR046240">
    <property type="entry name" value="DUF6273"/>
</dbReference>
<reference evidence="3" key="1">
    <citation type="journal article" date="2016" name="Genome Announc.">
        <title>Complete genome sequence of Alkaliphilus metalliredigens strain QYMF, an alkaliphilic and metal-reducing bacterium isolated from borax-contaminated leachate ponds.</title>
        <authorList>
            <person name="Hwang C."/>
            <person name="Copeland A."/>
            <person name="Lucas S."/>
            <person name="Lapidus A."/>
            <person name="Barry K."/>
            <person name="Detter J.C."/>
            <person name="Glavina Del Rio T."/>
            <person name="Hammon N."/>
            <person name="Israni S."/>
            <person name="Dalin E."/>
            <person name="Tice H."/>
            <person name="Pitluck S."/>
            <person name="Chertkov O."/>
            <person name="Brettin T."/>
            <person name="Bruce D."/>
            <person name="Han C."/>
            <person name="Schmutz J."/>
            <person name="Larimer F."/>
            <person name="Land M.L."/>
            <person name="Hauser L."/>
            <person name="Kyrpides N."/>
            <person name="Mikhailova N."/>
            <person name="Ye Q."/>
            <person name="Zhou J."/>
            <person name="Richardson P."/>
            <person name="Fields M.W."/>
        </authorList>
    </citation>
    <scope>NUCLEOTIDE SEQUENCE [LARGE SCALE GENOMIC DNA]</scope>
    <source>
        <strain evidence="3">QYMF</strain>
    </source>
</reference>
<protein>
    <recommendedName>
        <fullName evidence="1">DUF6273 domain-containing protein</fullName>
    </recommendedName>
</protein>
<accession>A6TP77</accession>
<dbReference type="AlphaFoldDB" id="A6TP77"/>
<name>A6TP77_ALKMQ</name>
<dbReference type="EMBL" id="CP000724">
    <property type="protein sequence ID" value="ABR47995.1"/>
    <property type="molecule type" value="Genomic_DNA"/>
</dbReference>
<sequence length="81" mass="9139">MSYNNNWFYWLRTPQTSSIPDIIDSSYVRNVSNDGSVFSYFSSFGGYGGIRPALYLQVKGLTFESGNGEEGSPYILSIQKY</sequence>
<dbReference type="HOGENOM" id="CLU_2566279_0_0_9"/>
<feature type="domain" description="DUF6273" evidence="1">
    <location>
        <begin position="5"/>
        <end position="57"/>
    </location>
</feature>
<evidence type="ECO:0000259" key="1">
    <source>
        <dbReference type="Pfam" id="PF19789"/>
    </source>
</evidence>
<evidence type="ECO:0000313" key="2">
    <source>
        <dbReference type="EMBL" id="ABR47995.1"/>
    </source>
</evidence>
<organism evidence="2 3">
    <name type="scientific">Alkaliphilus metalliredigens (strain QYMF)</name>
    <dbReference type="NCBI Taxonomy" id="293826"/>
    <lineage>
        <taxon>Bacteria</taxon>
        <taxon>Bacillati</taxon>
        <taxon>Bacillota</taxon>
        <taxon>Clostridia</taxon>
        <taxon>Peptostreptococcales</taxon>
        <taxon>Natronincolaceae</taxon>
        <taxon>Alkaliphilus</taxon>
    </lineage>
</organism>
<dbReference type="STRING" id="293826.Amet_1825"/>
<dbReference type="Proteomes" id="UP000001572">
    <property type="component" value="Chromosome"/>
</dbReference>
<gene>
    <name evidence="2" type="ordered locus">Amet_1825</name>
</gene>
<dbReference type="KEGG" id="amt:Amet_1825"/>
<proteinExistence type="predicted"/>
<evidence type="ECO:0000313" key="3">
    <source>
        <dbReference type="Proteomes" id="UP000001572"/>
    </source>
</evidence>
<dbReference type="Pfam" id="PF19789">
    <property type="entry name" value="DUF6273"/>
    <property type="match status" value="1"/>
</dbReference>